<dbReference type="EMBL" id="SOBT01000008">
    <property type="protein sequence ID" value="TDU32428.1"/>
    <property type="molecule type" value="Genomic_DNA"/>
</dbReference>
<keyword evidence="3" id="KW-1185">Reference proteome</keyword>
<proteinExistence type="predicted"/>
<organism evidence="2 3">
    <name type="scientific">Panacagrimonas perspica</name>
    <dbReference type="NCBI Taxonomy" id="381431"/>
    <lineage>
        <taxon>Bacteria</taxon>
        <taxon>Pseudomonadati</taxon>
        <taxon>Pseudomonadota</taxon>
        <taxon>Gammaproteobacteria</taxon>
        <taxon>Nevskiales</taxon>
        <taxon>Nevskiaceae</taxon>
        <taxon>Panacagrimonas</taxon>
    </lineage>
</organism>
<dbReference type="Pfam" id="PF10972">
    <property type="entry name" value="CsiV"/>
    <property type="match status" value="1"/>
</dbReference>
<evidence type="ECO:0000313" key="3">
    <source>
        <dbReference type="Proteomes" id="UP000295341"/>
    </source>
</evidence>
<feature type="chain" id="PRO_5020476692" evidence="1">
    <location>
        <begin position="28"/>
        <end position="213"/>
    </location>
</feature>
<dbReference type="InterPro" id="IPR021241">
    <property type="entry name" value="CsiV"/>
</dbReference>
<gene>
    <name evidence="2" type="ORF">DFR24_1823</name>
</gene>
<dbReference type="Proteomes" id="UP000295341">
    <property type="component" value="Unassembled WGS sequence"/>
</dbReference>
<reference evidence="2 3" key="1">
    <citation type="submission" date="2019-03" db="EMBL/GenBank/DDBJ databases">
        <title>Genomic Encyclopedia of Type Strains, Phase IV (KMG-IV): sequencing the most valuable type-strain genomes for metagenomic binning, comparative biology and taxonomic classification.</title>
        <authorList>
            <person name="Goeker M."/>
        </authorList>
    </citation>
    <scope>NUCLEOTIDE SEQUENCE [LARGE SCALE GENOMIC DNA]</scope>
    <source>
        <strain evidence="2 3">DSM 26377</strain>
    </source>
</reference>
<name>A0A4R7PE67_9GAMM</name>
<keyword evidence="1" id="KW-0732">Signal</keyword>
<evidence type="ECO:0000256" key="1">
    <source>
        <dbReference type="SAM" id="SignalP"/>
    </source>
</evidence>
<feature type="signal peptide" evidence="1">
    <location>
        <begin position="1"/>
        <end position="27"/>
    </location>
</feature>
<protein>
    <submittedName>
        <fullName evidence="2">Peptidoglycan-binding protein CsiV</fullName>
    </submittedName>
</protein>
<dbReference type="RefSeq" id="WP_281280147.1">
    <property type="nucleotide sequence ID" value="NZ_SOBT01000008.1"/>
</dbReference>
<sequence length="213" mass="23243">MKSASVSRWSPCFLSLVLLLASTCAHAETWRVDLIVFRFLGGIDERGRLPQAPGLAGAIELDNASALSAAGITVLPDADFGLNDQWSKLKSSPQFKPLIRIAWTQNDPPVENGPRLHLMAGSKLKIRDEQGLGEREFQEVDGTVALHLGRFLHLDAAMIFTSPGEPAQSWMLSESRKMRSEELHHLDSPRLGLITKVSKWGPGLTSTVPAATP</sequence>
<comment type="caution">
    <text evidence="2">The sequence shown here is derived from an EMBL/GenBank/DDBJ whole genome shotgun (WGS) entry which is preliminary data.</text>
</comment>
<dbReference type="AlphaFoldDB" id="A0A4R7PE67"/>
<accession>A0A4R7PE67</accession>
<evidence type="ECO:0000313" key="2">
    <source>
        <dbReference type="EMBL" id="TDU32428.1"/>
    </source>
</evidence>